<reference evidence="9 10" key="1">
    <citation type="submission" date="2024-09" db="EMBL/GenBank/DDBJ databases">
        <title>Chromosome-scale assembly of Riccia fluitans.</title>
        <authorList>
            <person name="Paukszto L."/>
            <person name="Sawicki J."/>
            <person name="Karawczyk K."/>
            <person name="Piernik-Szablinska J."/>
            <person name="Szczecinska M."/>
            <person name="Mazdziarz M."/>
        </authorList>
    </citation>
    <scope>NUCLEOTIDE SEQUENCE [LARGE SCALE GENOMIC DNA]</scope>
    <source>
        <strain evidence="9">Rf_01</strain>
        <tissue evidence="9">Aerial parts of the thallus</tissue>
    </source>
</reference>
<feature type="compositionally biased region" description="Polar residues" evidence="7">
    <location>
        <begin position="491"/>
        <end position="502"/>
    </location>
</feature>
<keyword evidence="3" id="KW-0221">Differentiation</keyword>
<protein>
    <recommendedName>
        <fullName evidence="8">Myb-like domain-containing protein</fullName>
    </recommendedName>
</protein>
<dbReference type="Gene3D" id="1.10.10.60">
    <property type="entry name" value="Homeodomain-like"/>
    <property type="match status" value="1"/>
</dbReference>
<evidence type="ECO:0000313" key="10">
    <source>
        <dbReference type="Proteomes" id="UP001605036"/>
    </source>
</evidence>
<comment type="subcellular location">
    <subcellularLocation>
        <location evidence="1">Nucleus</location>
    </subcellularLocation>
</comment>
<dbReference type="PANTHER" id="PTHR31496:SF3">
    <property type="entry name" value="TRANSCRIPTION REPRESSOR KAN1"/>
    <property type="match status" value="1"/>
</dbReference>
<keyword evidence="5" id="KW-0804">Transcription</keyword>
<name>A0ABD1YS38_9MARC</name>
<evidence type="ECO:0000256" key="6">
    <source>
        <dbReference type="ARBA" id="ARBA00023242"/>
    </source>
</evidence>
<proteinExistence type="predicted"/>
<feature type="compositionally biased region" description="Polar residues" evidence="7">
    <location>
        <begin position="458"/>
        <end position="472"/>
    </location>
</feature>
<evidence type="ECO:0000256" key="2">
    <source>
        <dbReference type="ARBA" id="ARBA00022473"/>
    </source>
</evidence>
<dbReference type="InterPro" id="IPR009057">
    <property type="entry name" value="Homeodomain-like_sf"/>
</dbReference>
<feature type="region of interest" description="Disordered" evidence="7">
    <location>
        <begin position="454"/>
        <end position="506"/>
    </location>
</feature>
<dbReference type="InterPro" id="IPR006447">
    <property type="entry name" value="Myb_dom_plants"/>
</dbReference>
<feature type="compositionally biased region" description="Basic and acidic residues" evidence="7">
    <location>
        <begin position="47"/>
        <end position="56"/>
    </location>
</feature>
<dbReference type="SUPFAM" id="SSF46689">
    <property type="entry name" value="Homeodomain-like"/>
    <property type="match status" value="1"/>
</dbReference>
<dbReference type="GO" id="GO:0005634">
    <property type="term" value="C:nucleus"/>
    <property type="evidence" value="ECO:0007669"/>
    <property type="project" value="UniProtKB-SubCell"/>
</dbReference>
<dbReference type="Pfam" id="PF00249">
    <property type="entry name" value="Myb_DNA-binding"/>
    <property type="match status" value="1"/>
</dbReference>
<feature type="domain" description="Myb-like" evidence="8">
    <location>
        <begin position="400"/>
        <end position="451"/>
    </location>
</feature>
<dbReference type="PANTHER" id="PTHR31496">
    <property type="entry name" value="TRANSCRIPTION FACTOR KAN2-RELATED"/>
    <property type="match status" value="1"/>
</dbReference>
<keyword evidence="2" id="KW-0217">Developmental protein</keyword>
<evidence type="ECO:0000256" key="7">
    <source>
        <dbReference type="SAM" id="MobiDB-lite"/>
    </source>
</evidence>
<sequence>MKMHENRYLSMPNIVSQYCPDLSLQISPPSSSASFLVKHQIIHGKNDDDRGFDLWKRPSSSTPRPATSVLSESSSNCSSASDNLTSPDAASTQLCLSNPSHRLPEVTTSKAASLTNSSQCFSKESGTEQPVANTCSSTVGLSHHHHYHHQPDHASPAFIQDLHPRQVDSIKLFGSHDSSKSVYVSNFRGDLNTKYVIPEPSTGYSNSGKAAPAGCFPSLTDAQASADLKNGISKSPRMEVSSVGDNLGIGGMSLRVSPSYSHHVSFNSSGTTARDSPHLSVSNNNCSINQDGREQQIGLCSQILNLATSGRGGPFASTGEPTTLSHAVSNLIHRVGDGFSSISSQAANVSSSSMNPQLSAGRSSVNHQSGVGLLGDSQSSMVRSRFMSKLPSKRSMRAPRMRWTSTLHAHFVHAVELLGGHERATPKSVLELMNVKDLTLAHVKSHLQMYRTVKTTDKPSNPSGQADSSSEIVTGGRKVDDSTTPILVDSDSGQEGNTLSESGTDDVHHEGVFLPLMKASLQENPSDLWANPDSLNREAWLARDVVKSSQGRQRSCGASEAVSWQLNTVSTANFKAKDGSIGFAHFEPSIVEDGGCSSLQSRNQHRQLVSASALSHIVSSQMTQRITKLPNLEFTLGRPGWHEHADSPPTELLLLKC</sequence>
<dbReference type="InterPro" id="IPR044847">
    <property type="entry name" value="KAN_fam"/>
</dbReference>
<keyword evidence="4" id="KW-0805">Transcription regulation</keyword>
<dbReference type="GO" id="GO:0030154">
    <property type="term" value="P:cell differentiation"/>
    <property type="evidence" value="ECO:0007669"/>
    <property type="project" value="UniProtKB-KW"/>
</dbReference>
<feature type="compositionally biased region" description="Low complexity" evidence="7">
    <location>
        <begin position="57"/>
        <end position="86"/>
    </location>
</feature>
<evidence type="ECO:0000313" key="9">
    <source>
        <dbReference type="EMBL" id="KAL2633588.1"/>
    </source>
</evidence>
<dbReference type="Proteomes" id="UP001605036">
    <property type="component" value="Unassembled WGS sequence"/>
</dbReference>
<evidence type="ECO:0000256" key="1">
    <source>
        <dbReference type="ARBA" id="ARBA00004123"/>
    </source>
</evidence>
<evidence type="ECO:0000256" key="5">
    <source>
        <dbReference type="ARBA" id="ARBA00023163"/>
    </source>
</evidence>
<organism evidence="9 10">
    <name type="scientific">Riccia fluitans</name>
    <dbReference type="NCBI Taxonomy" id="41844"/>
    <lineage>
        <taxon>Eukaryota</taxon>
        <taxon>Viridiplantae</taxon>
        <taxon>Streptophyta</taxon>
        <taxon>Embryophyta</taxon>
        <taxon>Marchantiophyta</taxon>
        <taxon>Marchantiopsida</taxon>
        <taxon>Marchantiidae</taxon>
        <taxon>Marchantiales</taxon>
        <taxon>Ricciaceae</taxon>
        <taxon>Riccia</taxon>
    </lineage>
</organism>
<feature type="region of interest" description="Disordered" evidence="7">
    <location>
        <begin position="348"/>
        <end position="367"/>
    </location>
</feature>
<comment type="caution">
    <text evidence="9">The sequence shown here is derived from an EMBL/GenBank/DDBJ whole genome shotgun (WGS) entry which is preliminary data.</text>
</comment>
<dbReference type="FunFam" id="1.10.10.60:FF:000002">
    <property type="entry name" value="Myb family transcription factor"/>
    <property type="match status" value="1"/>
</dbReference>
<keyword evidence="6" id="KW-0539">Nucleus</keyword>
<dbReference type="EMBL" id="JBHFFA010000003">
    <property type="protein sequence ID" value="KAL2633588.1"/>
    <property type="molecule type" value="Genomic_DNA"/>
</dbReference>
<dbReference type="AlphaFoldDB" id="A0ABD1YS38"/>
<dbReference type="NCBIfam" id="TIGR01557">
    <property type="entry name" value="myb_SHAQKYF"/>
    <property type="match status" value="1"/>
</dbReference>
<feature type="region of interest" description="Disordered" evidence="7">
    <location>
        <begin position="47"/>
        <end position="95"/>
    </location>
</feature>
<gene>
    <name evidence="9" type="ORF">R1flu_005067</name>
</gene>
<accession>A0ABD1YS38</accession>
<dbReference type="InterPro" id="IPR001005">
    <property type="entry name" value="SANT/Myb"/>
</dbReference>
<keyword evidence="10" id="KW-1185">Reference proteome</keyword>
<feature type="compositionally biased region" description="Polar residues" evidence="7">
    <location>
        <begin position="354"/>
        <end position="367"/>
    </location>
</feature>
<evidence type="ECO:0000259" key="8">
    <source>
        <dbReference type="Pfam" id="PF00249"/>
    </source>
</evidence>
<evidence type="ECO:0000256" key="4">
    <source>
        <dbReference type="ARBA" id="ARBA00023015"/>
    </source>
</evidence>
<evidence type="ECO:0000256" key="3">
    <source>
        <dbReference type="ARBA" id="ARBA00022782"/>
    </source>
</evidence>